<keyword evidence="4" id="KW-1015">Disulfide bond</keyword>
<dbReference type="InterPro" id="IPR012336">
    <property type="entry name" value="Thioredoxin-like_fold"/>
</dbReference>
<dbReference type="PROSITE" id="PS51352">
    <property type="entry name" value="THIOREDOXIN_2"/>
    <property type="match status" value="1"/>
</dbReference>
<dbReference type="PANTHER" id="PTHR13887">
    <property type="entry name" value="GLUTATHIONE S-TRANSFERASE KAPPA"/>
    <property type="match status" value="1"/>
</dbReference>
<evidence type="ECO:0000256" key="1">
    <source>
        <dbReference type="ARBA" id="ARBA00005791"/>
    </source>
</evidence>
<gene>
    <name evidence="7" type="ORF">EDC39_10697</name>
</gene>
<dbReference type="GO" id="GO:0016491">
    <property type="term" value="F:oxidoreductase activity"/>
    <property type="evidence" value="ECO:0007669"/>
    <property type="project" value="UniProtKB-KW"/>
</dbReference>
<organism evidence="7 8">
    <name type="scientific">Geothermobacter ehrlichii</name>
    <dbReference type="NCBI Taxonomy" id="213224"/>
    <lineage>
        <taxon>Bacteria</taxon>
        <taxon>Pseudomonadati</taxon>
        <taxon>Thermodesulfobacteriota</taxon>
        <taxon>Desulfuromonadia</taxon>
        <taxon>Desulfuromonadales</taxon>
        <taxon>Geothermobacteraceae</taxon>
        <taxon>Geothermobacter</taxon>
    </lineage>
</organism>
<comment type="similarity">
    <text evidence="1">Belongs to the thioredoxin family. DsbA subfamily.</text>
</comment>
<dbReference type="GO" id="GO:0016853">
    <property type="term" value="F:isomerase activity"/>
    <property type="evidence" value="ECO:0007669"/>
    <property type="project" value="UniProtKB-KW"/>
</dbReference>
<keyword evidence="2" id="KW-0732">Signal</keyword>
<keyword evidence="7" id="KW-0413">Isomerase</keyword>
<feature type="domain" description="Thioredoxin" evidence="6">
    <location>
        <begin position="62"/>
        <end position="274"/>
    </location>
</feature>
<keyword evidence="8" id="KW-1185">Reference proteome</keyword>
<dbReference type="SUPFAM" id="SSF52833">
    <property type="entry name" value="Thioredoxin-like"/>
    <property type="match status" value="1"/>
</dbReference>
<name>A0A5D3WJL8_9BACT</name>
<dbReference type="Proteomes" id="UP000324159">
    <property type="component" value="Unassembled WGS sequence"/>
</dbReference>
<evidence type="ECO:0000256" key="4">
    <source>
        <dbReference type="ARBA" id="ARBA00023157"/>
    </source>
</evidence>
<evidence type="ECO:0000256" key="5">
    <source>
        <dbReference type="ARBA" id="ARBA00023284"/>
    </source>
</evidence>
<evidence type="ECO:0000256" key="3">
    <source>
        <dbReference type="ARBA" id="ARBA00023002"/>
    </source>
</evidence>
<protein>
    <submittedName>
        <fullName evidence="7">Protein-disulfide isomerase</fullName>
    </submittedName>
</protein>
<evidence type="ECO:0000313" key="8">
    <source>
        <dbReference type="Proteomes" id="UP000324159"/>
    </source>
</evidence>
<sequence>MRIVSLPFLVLLLCLLPLHVFGEIESRVVRRVQVPEPVRQMAISPSGRTFFVLGEKTLYMFALDGRLQGSTEVGPDVNGLIVQGDNLVLLSREGKTTVEYLGFDVIQSVDVGDAPVRGNIDAPVTIVVFDDFQCPYCARLAPVLKQILERNPQKVRLALKNFPLPMHRFARKAALAALAAGKQGKFWEMHDLLFENYNRLSDQKIRELAGKVGLDLARFDRDMQDSALQGQVQQDLRQGQQLGVRGTPTVYINGRLVRDRSLNGLQQMIDLELRRLKKQAGS</sequence>
<comment type="caution">
    <text evidence="7">The sequence shown here is derived from an EMBL/GenBank/DDBJ whole genome shotgun (WGS) entry which is preliminary data.</text>
</comment>
<dbReference type="PANTHER" id="PTHR13887:SF14">
    <property type="entry name" value="DISULFIDE BOND FORMATION PROTEIN D"/>
    <property type="match status" value="1"/>
</dbReference>
<evidence type="ECO:0000313" key="7">
    <source>
        <dbReference type="EMBL" id="TYO98497.1"/>
    </source>
</evidence>
<dbReference type="AlphaFoldDB" id="A0A5D3WJL8"/>
<dbReference type="InterPro" id="IPR036249">
    <property type="entry name" value="Thioredoxin-like_sf"/>
</dbReference>
<accession>A0A5D3WJL8</accession>
<evidence type="ECO:0000259" key="6">
    <source>
        <dbReference type="PROSITE" id="PS51352"/>
    </source>
</evidence>
<dbReference type="Gene3D" id="3.40.30.10">
    <property type="entry name" value="Glutaredoxin"/>
    <property type="match status" value="1"/>
</dbReference>
<keyword evidence="3" id="KW-0560">Oxidoreductase</keyword>
<dbReference type="InterPro" id="IPR013766">
    <property type="entry name" value="Thioredoxin_domain"/>
</dbReference>
<dbReference type="RefSeq" id="WP_187426713.1">
    <property type="nucleotide sequence ID" value="NZ_VNIB01000006.1"/>
</dbReference>
<proteinExistence type="inferred from homology"/>
<reference evidence="7 8" key="1">
    <citation type="submission" date="2019-07" db="EMBL/GenBank/DDBJ databases">
        <title>Genomic Encyclopedia of Type Strains, Phase IV (KMG-IV): sequencing the most valuable type-strain genomes for metagenomic binning, comparative biology and taxonomic classification.</title>
        <authorList>
            <person name="Goeker M."/>
        </authorList>
    </citation>
    <scope>NUCLEOTIDE SEQUENCE [LARGE SCALE GENOMIC DNA]</scope>
    <source>
        <strain evidence="7 8">SS015</strain>
    </source>
</reference>
<dbReference type="SUPFAM" id="SSF50969">
    <property type="entry name" value="YVTN repeat-like/Quinoprotein amine dehydrogenase"/>
    <property type="match status" value="1"/>
</dbReference>
<dbReference type="EMBL" id="VNIB01000006">
    <property type="protein sequence ID" value="TYO98497.1"/>
    <property type="molecule type" value="Genomic_DNA"/>
</dbReference>
<keyword evidence="5" id="KW-0676">Redox-active center</keyword>
<dbReference type="InterPro" id="IPR011044">
    <property type="entry name" value="Quino_amine_DH_bsu"/>
</dbReference>
<evidence type="ECO:0000256" key="2">
    <source>
        <dbReference type="ARBA" id="ARBA00022729"/>
    </source>
</evidence>
<dbReference type="Pfam" id="PF13462">
    <property type="entry name" value="Thioredoxin_4"/>
    <property type="match status" value="1"/>
</dbReference>